<dbReference type="EMBL" id="MIPY01000014">
    <property type="protein sequence ID" value="OES31398.1"/>
    <property type="molecule type" value="Genomic_DNA"/>
</dbReference>
<gene>
    <name evidence="1" type="ORF">BFV95_2550</name>
</gene>
<reference evidence="1 2" key="1">
    <citation type="submission" date="2016-09" db="EMBL/GenBank/DDBJ databases">
        <title>Draft Genome Sequence of four Alteromonas macleodii strains isolated from copper coupons and grown long-term at elevated copper levels.</title>
        <authorList>
            <person name="Cusick K."/>
            <person name="Dale J."/>
            <person name="Little B."/>
            <person name="Biffinger J."/>
        </authorList>
    </citation>
    <scope>NUCLEOTIDE SEQUENCE [LARGE SCALE GENOMIC DNA]</scope>
    <source>
        <strain evidence="1 2">KCP01</strain>
    </source>
</reference>
<accession>A0AB36FR74</accession>
<name>A0AB36FR74_ALTMA</name>
<dbReference type="Proteomes" id="UP000095392">
    <property type="component" value="Unassembled WGS sequence"/>
</dbReference>
<protein>
    <submittedName>
        <fullName evidence="1">Uncharacterized protein</fullName>
    </submittedName>
</protein>
<organism evidence="1 2">
    <name type="scientific">Alteromonas macleodii</name>
    <name type="common">Pseudoalteromonas macleodii</name>
    <dbReference type="NCBI Taxonomy" id="28108"/>
    <lineage>
        <taxon>Bacteria</taxon>
        <taxon>Pseudomonadati</taxon>
        <taxon>Pseudomonadota</taxon>
        <taxon>Gammaproteobacteria</taxon>
        <taxon>Alteromonadales</taxon>
        <taxon>Alteromonadaceae</taxon>
        <taxon>Alteromonas/Salinimonas group</taxon>
        <taxon>Alteromonas</taxon>
    </lineage>
</organism>
<evidence type="ECO:0000313" key="1">
    <source>
        <dbReference type="EMBL" id="OES31398.1"/>
    </source>
</evidence>
<proteinExistence type="predicted"/>
<comment type="caution">
    <text evidence="1">The sequence shown here is derived from an EMBL/GenBank/DDBJ whole genome shotgun (WGS) entry which is preliminary data.</text>
</comment>
<evidence type="ECO:0000313" key="2">
    <source>
        <dbReference type="Proteomes" id="UP000095392"/>
    </source>
</evidence>
<dbReference type="AlphaFoldDB" id="A0AB36FR74"/>
<sequence>MFVHTCGQQHINFLSFILYYKEKIRNTIEQLPNIARY</sequence>
<keyword evidence="2" id="KW-1185">Reference proteome</keyword>